<protein>
    <submittedName>
        <fullName evidence="2">Uncharacterized protein</fullName>
    </submittedName>
</protein>
<reference evidence="2" key="1">
    <citation type="submission" date="2020-04" db="EMBL/GenBank/DDBJ databases">
        <authorList>
            <person name="Alioto T."/>
            <person name="Alioto T."/>
            <person name="Gomez Garrido J."/>
        </authorList>
    </citation>
    <scope>NUCLEOTIDE SEQUENCE</scope>
    <source>
        <strain evidence="2">A484AB</strain>
    </source>
</reference>
<dbReference type="Proteomes" id="UP001152795">
    <property type="component" value="Unassembled WGS sequence"/>
</dbReference>
<evidence type="ECO:0000256" key="1">
    <source>
        <dbReference type="SAM" id="MobiDB-lite"/>
    </source>
</evidence>
<gene>
    <name evidence="2" type="ORF">PACLA_8A021407</name>
</gene>
<dbReference type="AlphaFoldDB" id="A0A7D9DE37"/>
<name>A0A7D9DE37_PARCT</name>
<feature type="region of interest" description="Disordered" evidence="1">
    <location>
        <begin position="241"/>
        <end position="272"/>
    </location>
</feature>
<feature type="region of interest" description="Disordered" evidence="1">
    <location>
        <begin position="201"/>
        <end position="225"/>
    </location>
</feature>
<feature type="compositionally biased region" description="Low complexity" evidence="1">
    <location>
        <begin position="153"/>
        <end position="165"/>
    </location>
</feature>
<sequence>MQGKSHRPGAGRNYIPNPRNPHIPNETQLRNQQGYPVQAVMMPGQRQGAYLAGHPMAMQPRSMRPARAIYSSSPQGHSPMQGYIQQQNMQYQVVGQDPYGQPVMRPTFIPNVQPAYQMQPTTAPFQPQYHPQQHQYYNQGMSPMYYAVQPNQPIQPQQLPQPSNPTIQTNNLTKPKPKRTHKIVIRDLKNNKDATEQILSHTNAANGRTGSTPPLTNSTAQTESSTIQAQFVARFAARVGGEKCKQDNEKKPDETDKNKQLQERTDHEIRTEVNKQGNGSIAANETHAKDLPPNNMETLNKVNSSAVENWTDSPKNTTDNTHLNQGSQTLQEMAEKLKKNMKSDGRESTIKSGASEKKETATEISDKVPENNVNTAEGKTSNENMVNPCPVEQIKSDNKDSLDNAQNGVENTIKSLDSEAAHAGISSDKTGKKVEAISDSKEVVEKEEQDIQEKLEVIQAMQISSEEEQRFQDASSCHICGYELGADRFTGRIPVIAHNLRGYDSHLIMQGIGKLKNKKINCIPNKTVISFSIDNLDFIDSLQYMNASLERLGADMFPILQKHRSGASEERIVWESLIKKLRPQECFYSGLNDEHIFYADYGHAILVSLKLSVAKLKSDVLLLADVFENFRSVCLKAYNLDPCHFYTSPGLAWQAYLKMTEVELELLTDSDMYLFIEEGCLGGIAMISNRFSKANNPYVPNYDPDQDTCNVMYLHANNLYGWAMSQPLPTGEFDWLNDEEISNLDIIQIPA</sequence>
<keyword evidence="3" id="KW-1185">Reference proteome</keyword>
<dbReference type="PANTHER" id="PTHR31511:SF12">
    <property type="entry name" value="RHO TERMINATION FACTOR N-TERMINAL DOMAIN-CONTAINING PROTEIN"/>
    <property type="match status" value="1"/>
</dbReference>
<comment type="caution">
    <text evidence="2">The sequence shown here is derived from an EMBL/GenBank/DDBJ whole genome shotgun (WGS) entry which is preliminary data.</text>
</comment>
<feature type="region of interest" description="Disordered" evidence="1">
    <location>
        <begin position="340"/>
        <end position="365"/>
    </location>
</feature>
<accession>A0A7D9DE37</accession>
<feature type="region of interest" description="Disordered" evidence="1">
    <location>
        <begin position="308"/>
        <end position="327"/>
    </location>
</feature>
<dbReference type="PANTHER" id="PTHR31511">
    <property type="entry name" value="PROTEIN CBG23764"/>
    <property type="match status" value="1"/>
</dbReference>
<dbReference type="InterPro" id="IPR043502">
    <property type="entry name" value="DNA/RNA_pol_sf"/>
</dbReference>
<feature type="region of interest" description="Disordered" evidence="1">
    <location>
        <begin position="153"/>
        <end position="180"/>
    </location>
</feature>
<dbReference type="SUPFAM" id="SSF56672">
    <property type="entry name" value="DNA/RNA polymerases"/>
    <property type="match status" value="1"/>
</dbReference>
<dbReference type="EMBL" id="CACRXK020000617">
    <property type="protein sequence ID" value="CAB3983465.1"/>
    <property type="molecule type" value="Genomic_DNA"/>
</dbReference>
<feature type="region of interest" description="Disordered" evidence="1">
    <location>
        <begin position="1"/>
        <end position="27"/>
    </location>
</feature>
<evidence type="ECO:0000313" key="2">
    <source>
        <dbReference type="EMBL" id="CAB3983465.1"/>
    </source>
</evidence>
<proteinExistence type="predicted"/>
<organism evidence="2 3">
    <name type="scientific">Paramuricea clavata</name>
    <name type="common">Red gorgonian</name>
    <name type="synonym">Violescent sea-whip</name>
    <dbReference type="NCBI Taxonomy" id="317549"/>
    <lineage>
        <taxon>Eukaryota</taxon>
        <taxon>Metazoa</taxon>
        <taxon>Cnidaria</taxon>
        <taxon>Anthozoa</taxon>
        <taxon>Octocorallia</taxon>
        <taxon>Malacalcyonacea</taxon>
        <taxon>Plexauridae</taxon>
        <taxon>Paramuricea</taxon>
    </lineage>
</organism>
<evidence type="ECO:0000313" key="3">
    <source>
        <dbReference type="Proteomes" id="UP001152795"/>
    </source>
</evidence>